<dbReference type="KEGG" id="sct:SCAT_5426"/>
<evidence type="ECO:0000313" key="3">
    <source>
        <dbReference type="Proteomes" id="UP000007842"/>
    </source>
</evidence>
<accession>F8JQF3</accession>
<feature type="chain" id="PRO_5003378925" evidence="1">
    <location>
        <begin position="32"/>
        <end position="141"/>
    </location>
</feature>
<keyword evidence="1" id="KW-0732">Signal</keyword>
<dbReference type="Proteomes" id="UP000007842">
    <property type="component" value="Chromosome"/>
</dbReference>
<dbReference type="RefSeq" id="WP_014146128.1">
    <property type="nucleotide sequence ID" value="NC_016111.1"/>
</dbReference>
<dbReference type="OrthoDB" id="4248424at2"/>
<protein>
    <submittedName>
        <fullName evidence="2">Uncharacterized protein</fullName>
    </submittedName>
</protein>
<dbReference type="EMBL" id="CP003219">
    <property type="protein sequence ID" value="AEW97796.1"/>
    <property type="molecule type" value="Genomic_DNA"/>
</dbReference>
<dbReference type="AlphaFoldDB" id="F8JQF3"/>
<proteinExistence type="predicted"/>
<dbReference type="KEGG" id="scy:SCATT_54250"/>
<sequence length="141" mass="14247">MNATKRSATRLAAAGVLGATAVLLAATTASAAGPAVPVPSAAPAARAAVSVPATITAHASVGTVRAWQEFRVTGKTTGLRPGASITLQQKQRGRWVSLPASAPVHRDGTYSLRVKLGLRGVNQLRIVSGSTASPVFQVTVG</sequence>
<accession>G8WVN9</accession>
<feature type="signal peptide" evidence="1">
    <location>
        <begin position="1"/>
        <end position="31"/>
    </location>
</feature>
<reference evidence="3" key="1">
    <citation type="submission" date="2011-12" db="EMBL/GenBank/DDBJ databases">
        <title>Complete genome sequence of Streptomyces cattleya strain DSM 46488.</title>
        <authorList>
            <person name="Ou H.-Y."/>
            <person name="Li P."/>
            <person name="Zhao C."/>
            <person name="O'Hagan D."/>
            <person name="Deng Z."/>
        </authorList>
    </citation>
    <scope>NUCLEOTIDE SEQUENCE [LARGE SCALE GENOMIC DNA]</scope>
    <source>
        <strain evidence="3">ATCC 35852 / DSM 46488 / JCM 4925 / NBRC 14057 / NRRL 8057</strain>
    </source>
</reference>
<keyword evidence="3" id="KW-1185">Reference proteome</keyword>
<evidence type="ECO:0000256" key="1">
    <source>
        <dbReference type="SAM" id="SignalP"/>
    </source>
</evidence>
<name>F8JQF3_STREN</name>
<organism evidence="2 3">
    <name type="scientific">Streptantibioticus cattleyicolor (strain ATCC 35852 / DSM 46488 / JCM 4925 / NBRC 14057 / NRRL 8057)</name>
    <name type="common">Streptomyces cattleya</name>
    <dbReference type="NCBI Taxonomy" id="1003195"/>
    <lineage>
        <taxon>Bacteria</taxon>
        <taxon>Bacillati</taxon>
        <taxon>Actinomycetota</taxon>
        <taxon>Actinomycetes</taxon>
        <taxon>Kitasatosporales</taxon>
        <taxon>Streptomycetaceae</taxon>
        <taxon>Streptantibioticus</taxon>
    </lineage>
</organism>
<gene>
    <name evidence="2" type="ordered locus">SCATT_54250</name>
</gene>
<dbReference type="PATRIC" id="fig|1003195.11.peg.6847"/>
<evidence type="ECO:0000313" key="2">
    <source>
        <dbReference type="EMBL" id="AEW97796.1"/>
    </source>
</evidence>
<dbReference type="HOGENOM" id="CLU_146093_0_0_11"/>
<dbReference type="eggNOG" id="ENOG5031FCM">
    <property type="taxonomic scope" value="Bacteria"/>
</dbReference>